<accession>G4HEJ4</accession>
<protein>
    <submittedName>
        <fullName evidence="1">Phage protein</fullName>
    </submittedName>
</protein>
<dbReference type="InterPro" id="IPR049254">
    <property type="entry name" value="Phage_tail_terminator"/>
</dbReference>
<dbReference type="Pfam" id="PF20765">
    <property type="entry name" value="Phage_tail_terminator_8"/>
    <property type="match status" value="1"/>
</dbReference>
<dbReference type="eggNOG" id="ENOG5032YNZ">
    <property type="taxonomic scope" value="Bacteria"/>
</dbReference>
<organism evidence="1 2">
    <name type="scientific">Paenibacillus lactis 154</name>
    <dbReference type="NCBI Taxonomy" id="743719"/>
    <lineage>
        <taxon>Bacteria</taxon>
        <taxon>Bacillati</taxon>
        <taxon>Bacillota</taxon>
        <taxon>Bacilli</taxon>
        <taxon>Bacillales</taxon>
        <taxon>Paenibacillaceae</taxon>
        <taxon>Paenibacillus</taxon>
    </lineage>
</organism>
<name>G4HEJ4_9BACL</name>
<dbReference type="EMBL" id="AGIP01000004">
    <property type="protein sequence ID" value="EHB65263.1"/>
    <property type="molecule type" value="Genomic_DNA"/>
</dbReference>
<dbReference type="AlphaFoldDB" id="G4HEJ4"/>
<dbReference type="PATRIC" id="fig|743719.3.peg.2426"/>
<proteinExistence type="predicted"/>
<evidence type="ECO:0000313" key="2">
    <source>
        <dbReference type="Proteomes" id="UP000003891"/>
    </source>
</evidence>
<dbReference type="Proteomes" id="UP000003891">
    <property type="component" value="Unassembled WGS sequence"/>
</dbReference>
<evidence type="ECO:0000313" key="1">
    <source>
        <dbReference type="EMBL" id="EHB65263.1"/>
    </source>
</evidence>
<gene>
    <name evidence="1" type="ORF">PaelaDRAFT_2405</name>
</gene>
<reference evidence="1 2" key="1">
    <citation type="submission" date="2011-09" db="EMBL/GenBank/DDBJ databases">
        <title>The draft genome of Paenibacillus lactis 154.</title>
        <authorList>
            <consortium name="US DOE Joint Genome Institute (JGI-PGF)"/>
            <person name="Lucas S."/>
            <person name="Han J."/>
            <person name="Lapidus A."/>
            <person name="Cheng J.-F."/>
            <person name="Goodwin L."/>
            <person name="Pitluck S."/>
            <person name="Peters L."/>
            <person name="Land M.L."/>
            <person name="Hauser L."/>
            <person name="Siebers A."/>
            <person name="Thelen M."/>
            <person name="Hugenholtz P."/>
            <person name="Allgaier M."/>
            <person name="Woyke T.J."/>
        </authorList>
    </citation>
    <scope>NUCLEOTIDE SEQUENCE [LARGE SCALE GENOMIC DNA]</scope>
    <source>
        <strain evidence="1 2">154</strain>
    </source>
</reference>
<sequence length="135" mass="15778">MDSERLTHAVMNKLKTTFGWKVYGKNRQGLIEPCFIVLLLNAAHGRIQGRRYQQSHSFDVHYFSATNEDFMDVASQLLDVLEWVEIDGMKFRGTGMNYEVIDDVLHFYVDYNYHVMRAKEPGIKMGQLEQEGRLK</sequence>
<dbReference type="STRING" id="743719.PaelaDRAFT_2405"/>